<reference evidence="2" key="1">
    <citation type="journal article" date="2019" name="Int. J. Syst. Evol. Microbiol.">
        <title>The Global Catalogue of Microorganisms (GCM) 10K type strain sequencing project: providing services to taxonomists for standard genome sequencing and annotation.</title>
        <authorList>
            <consortium name="The Broad Institute Genomics Platform"/>
            <consortium name="The Broad Institute Genome Sequencing Center for Infectious Disease"/>
            <person name="Wu L."/>
            <person name="Ma J."/>
        </authorList>
    </citation>
    <scope>NUCLEOTIDE SEQUENCE [LARGE SCALE GENOMIC DNA]</scope>
    <source>
        <strain evidence="2">CGMCC 1.16275</strain>
    </source>
</reference>
<dbReference type="GO" id="GO:0061542">
    <property type="term" value="F:3-demethylubiquinol 3-O-methyltransferase activity"/>
    <property type="evidence" value="ECO:0007669"/>
    <property type="project" value="UniProtKB-EC"/>
</dbReference>
<dbReference type="Gene3D" id="3.40.50.150">
    <property type="entry name" value="Vaccinia Virus protein VP39"/>
    <property type="match status" value="1"/>
</dbReference>
<sequence>MTTARRPGLLDQLDLALLRLAKRRRERFSTEEAFYDTFFTDADVEKYRSDVRNLWRFRTVADIQARLFGDRQATVVDVGCGLAAVAVHLPAATAYRGVEFSPATLALAARLHAGRPGVRLERGGFPDLPVGDGEADLALCFEVVEHVRDDRAAVRELARIVRPGGYLLFSVPGTHYWPEYESLIGHFRHYTGDTARDLLRDAGFDVVRGVPQHRGFWRFYHYGYVAALAVATLLSRLTGRPVSLFSSGVYRALSRRILAVLADDGVRDDPGSTFLLARRRVP</sequence>
<dbReference type="EC" id="2.1.1.64" evidence="1"/>
<accession>A0ABW2L167</accession>
<dbReference type="GO" id="GO:0032259">
    <property type="term" value="P:methylation"/>
    <property type="evidence" value="ECO:0007669"/>
    <property type="project" value="UniProtKB-KW"/>
</dbReference>
<dbReference type="RefSeq" id="WP_377360475.1">
    <property type="nucleotide sequence ID" value="NZ_JBHTCM010000024.1"/>
</dbReference>
<keyword evidence="1" id="KW-0489">Methyltransferase</keyword>
<dbReference type="CDD" id="cd02440">
    <property type="entry name" value="AdoMet_MTases"/>
    <property type="match status" value="1"/>
</dbReference>
<keyword evidence="1" id="KW-0808">Transferase</keyword>
<name>A0ABW2L167_9PROT</name>
<dbReference type="SUPFAM" id="SSF53335">
    <property type="entry name" value="S-adenosyl-L-methionine-dependent methyltransferases"/>
    <property type="match status" value="1"/>
</dbReference>
<dbReference type="EC" id="2.1.1.222" evidence="1"/>
<dbReference type="PANTHER" id="PTHR43861">
    <property type="entry name" value="TRANS-ACONITATE 2-METHYLTRANSFERASE-RELATED"/>
    <property type="match status" value="1"/>
</dbReference>
<dbReference type="Proteomes" id="UP001596456">
    <property type="component" value="Unassembled WGS sequence"/>
</dbReference>
<dbReference type="GO" id="GO:0102208">
    <property type="term" value="F:2-polyprenyl-6-hydroxyphenol methylase activity"/>
    <property type="evidence" value="ECO:0007669"/>
    <property type="project" value="UniProtKB-EC"/>
</dbReference>
<evidence type="ECO:0000313" key="2">
    <source>
        <dbReference type="Proteomes" id="UP001596456"/>
    </source>
</evidence>
<protein>
    <submittedName>
        <fullName evidence="1">Class I SAM-dependent methyltransferase</fullName>
        <ecNumber evidence="1">2.1.1.222</ecNumber>
        <ecNumber evidence="1">2.1.1.64</ecNumber>
    </submittedName>
</protein>
<proteinExistence type="predicted"/>
<organism evidence="1 2">
    <name type="scientific">Rhodocista pekingensis</name>
    <dbReference type="NCBI Taxonomy" id="201185"/>
    <lineage>
        <taxon>Bacteria</taxon>
        <taxon>Pseudomonadati</taxon>
        <taxon>Pseudomonadota</taxon>
        <taxon>Alphaproteobacteria</taxon>
        <taxon>Rhodospirillales</taxon>
        <taxon>Azospirillaceae</taxon>
        <taxon>Rhodocista</taxon>
    </lineage>
</organism>
<keyword evidence="2" id="KW-1185">Reference proteome</keyword>
<evidence type="ECO:0000313" key="1">
    <source>
        <dbReference type="EMBL" id="MFC7334935.1"/>
    </source>
</evidence>
<dbReference type="Pfam" id="PF13489">
    <property type="entry name" value="Methyltransf_23"/>
    <property type="match status" value="1"/>
</dbReference>
<dbReference type="EMBL" id="JBHTCM010000024">
    <property type="protein sequence ID" value="MFC7334935.1"/>
    <property type="molecule type" value="Genomic_DNA"/>
</dbReference>
<dbReference type="InterPro" id="IPR029063">
    <property type="entry name" value="SAM-dependent_MTases_sf"/>
</dbReference>
<comment type="caution">
    <text evidence="1">The sequence shown here is derived from an EMBL/GenBank/DDBJ whole genome shotgun (WGS) entry which is preliminary data.</text>
</comment>
<gene>
    <name evidence="1" type="ORF">ACFQPS_17350</name>
</gene>